<evidence type="ECO:0000259" key="21">
    <source>
        <dbReference type="Pfam" id="PF00391"/>
    </source>
</evidence>
<gene>
    <name evidence="24" type="ORF">SAMN04488109_6055</name>
</gene>
<evidence type="ECO:0000256" key="10">
    <source>
        <dbReference type="ARBA" id="ARBA00022597"/>
    </source>
</evidence>
<feature type="active site" description="Tele-phosphohistidine intermediate" evidence="18">
    <location>
        <position position="187"/>
    </location>
</feature>
<feature type="domain" description="PEP-utilising enzyme mobile" evidence="21">
    <location>
        <begin position="151"/>
        <end position="223"/>
    </location>
</feature>
<keyword evidence="9 17" id="KW-0963">Cytoplasm</keyword>
<dbReference type="InterPro" id="IPR024692">
    <property type="entry name" value="PTS_EI"/>
</dbReference>
<comment type="function">
    <text evidence="3 17">General (non sugar-specific) component of the phosphoenolpyruvate-dependent sugar phosphotransferase system (sugar PTS). This major carbohydrate active-transport system catalyzes the phosphorylation of incoming sugar substrates concomitantly with their translocation across the cell membrane. Enzyme I transfers the phosphoryl group from phosphoenolpyruvate (PEP) to the phosphoryl carrier protein (HPr).</text>
</comment>
<dbReference type="InterPro" id="IPR040442">
    <property type="entry name" value="Pyrv_kinase-like_dom_sf"/>
</dbReference>
<evidence type="ECO:0000313" key="25">
    <source>
        <dbReference type="Proteomes" id="UP000184212"/>
    </source>
</evidence>
<name>A0A1M5WVM0_9BACT</name>
<dbReference type="OrthoDB" id="9765468at2"/>
<dbReference type="GO" id="GO:0009401">
    <property type="term" value="P:phosphoenolpyruvate-dependent sugar phosphotransferase system"/>
    <property type="evidence" value="ECO:0007669"/>
    <property type="project" value="UniProtKB-KW"/>
</dbReference>
<dbReference type="STRING" id="947013.SAMN04488109_6055"/>
<keyword evidence="15 17" id="KW-0460">Magnesium</keyword>
<evidence type="ECO:0000256" key="2">
    <source>
        <dbReference type="ARBA" id="ARBA00001946"/>
    </source>
</evidence>
<keyword evidence="10 17" id="KW-0762">Sugar transport</keyword>
<dbReference type="InterPro" id="IPR036637">
    <property type="entry name" value="Phosphohistidine_dom_sf"/>
</dbReference>
<dbReference type="NCBIfam" id="TIGR01417">
    <property type="entry name" value="PTS_I_fam"/>
    <property type="match status" value="1"/>
</dbReference>
<organism evidence="24 25">
    <name type="scientific">Chryseolinea serpens</name>
    <dbReference type="NCBI Taxonomy" id="947013"/>
    <lineage>
        <taxon>Bacteria</taxon>
        <taxon>Pseudomonadati</taxon>
        <taxon>Bacteroidota</taxon>
        <taxon>Cytophagia</taxon>
        <taxon>Cytophagales</taxon>
        <taxon>Fulvivirgaceae</taxon>
        <taxon>Chryseolinea</taxon>
    </lineage>
</organism>
<evidence type="ECO:0000256" key="9">
    <source>
        <dbReference type="ARBA" id="ARBA00022490"/>
    </source>
</evidence>
<reference evidence="24 25" key="1">
    <citation type="submission" date="2016-11" db="EMBL/GenBank/DDBJ databases">
        <authorList>
            <person name="Jaros S."/>
            <person name="Januszkiewicz K."/>
            <person name="Wedrychowicz H."/>
        </authorList>
    </citation>
    <scope>NUCLEOTIDE SEQUENCE [LARGE SCALE GENOMIC DNA]</scope>
    <source>
        <strain evidence="24 25">DSM 24574</strain>
    </source>
</reference>
<feature type="binding site" evidence="19">
    <location>
        <position position="294"/>
    </location>
    <ligand>
        <name>phosphoenolpyruvate</name>
        <dbReference type="ChEBI" id="CHEBI:58702"/>
    </ligand>
</feature>
<dbReference type="EMBL" id="FQWQ01000005">
    <property type="protein sequence ID" value="SHH91442.1"/>
    <property type="molecule type" value="Genomic_DNA"/>
</dbReference>
<dbReference type="PANTHER" id="PTHR46244:SF3">
    <property type="entry name" value="PHOSPHOENOLPYRUVATE-PROTEIN PHOSPHOTRANSFERASE"/>
    <property type="match status" value="1"/>
</dbReference>
<evidence type="ECO:0000313" key="24">
    <source>
        <dbReference type="EMBL" id="SHH91442.1"/>
    </source>
</evidence>
<feature type="binding site" evidence="19">
    <location>
        <position position="463"/>
    </location>
    <ligand>
        <name>phosphoenolpyruvate</name>
        <dbReference type="ChEBI" id="CHEBI:58702"/>
    </ligand>
</feature>
<feature type="binding site" evidence="19">
    <location>
        <position position="330"/>
    </location>
    <ligand>
        <name>phosphoenolpyruvate</name>
        <dbReference type="ChEBI" id="CHEBI:58702"/>
    </ligand>
</feature>
<feature type="domain" description="Phosphotransferase system enzyme I N-terminal" evidence="23">
    <location>
        <begin position="2"/>
        <end position="124"/>
    </location>
</feature>
<evidence type="ECO:0000256" key="16">
    <source>
        <dbReference type="ARBA" id="ARBA00033235"/>
    </source>
</evidence>
<keyword evidence="11 17" id="KW-0808">Transferase</keyword>
<dbReference type="InterPro" id="IPR050499">
    <property type="entry name" value="PEP-utilizing_PTS_enzyme"/>
</dbReference>
<feature type="binding site" evidence="20">
    <location>
        <position position="453"/>
    </location>
    <ligand>
        <name>Mg(2+)</name>
        <dbReference type="ChEBI" id="CHEBI:18420"/>
    </ligand>
</feature>
<dbReference type="InterPro" id="IPR036618">
    <property type="entry name" value="PtsI_HPr-bd_sf"/>
</dbReference>
<keyword evidence="12 17" id="KW-0598">Phosphotransferase system</keyword>
<evidence type="ECO:0000256" key="19">
    <source>
        <dbReference type="PIRSR" id="PIRSR000732-2"/>
    </source>
</evidence>
<dbReference type="PANTHER" id="PTHR46244">
    <property type="entry name" value="PHOSPHOENOLPYRUVATE-PROTEIN PHOSPHOTRANSFERASE"/>
    <property type="match status" value="1"/>
</dbReference>
<dbReference type="Gene3D" id="1.10.274.10">
    <property type="entry name" value="PtsI, HPr-binding domain"/>
    <property type="match status" value="1"/>
</dbReference>
<dbReference type="PRINTS" id="PR01736">
    <property type="entry name" value="PHPHTRNFRASE"/>
</dbReference>
<dbReference type="InterPro" id="IPR006318">
    <property type="entry name" value="PTS_EI-like"/>
</dbReference>
<dbReference type="InterPro" id="IPR008279">
    <property type="entry name" value="PEP-util_enz_mobile_dom"/>
</dbReference>
<keyword evidence="25" id="KW-1185">Reference proteome</keyword>
<dbReference type="InterPro" id="IPR000121">
    <property type="entry name" value="PEP_util_C"/>
</dbReference>
<comment type="cofactor">
    <cofactor evidence="2 17 20">
        <name>Mg(2+)</name>
        <dbReference type="ChEBI" id="CHEBI:18420"/>
    </cofactor>
</comment>
<evidence type="ECO:0000256" key="7">
    <source>
        <dbReference type="ARBA" id="ARBA00016544"/>
    </source>
</evidence>
<evidence type="ECO:0000256" key="5">
    <source>
        <dbReference type="ARBA" id="ARBA00007837"/>
    </source>
</evidence>
<dbReference type="InterPro" id="IPR023151">
    <property type="entry name" value="PEP_util_CS"/>
</dbReference>
<dbReference type="PROSITE" id="PS00742">
    <property type="entry name" value="PEP_ENZYMES_2"/>
    <property type="match status" value="1"/>
</dbReference>
<dbReference type="PIRSF" id="PIRSF000732">
    <property type="entry name" value="PTS_enzyme_I"/>
    <property type="match status" value="1"/>
</dbReference>
<dbReference type="Pfam" id="PF02896">
    <property type="entry name" value="PEP-utilizers_C"/>
    <property type="match status" value="1"/>
</dbReference>
<evidence type="ECO:0000256" key="1">
    <source>
        <dbReference type="ARBA" id="ARBA00000683"/>
    </source>
</evidence>
<dbReference type="Gene3D" id="3.20.20.60">
    <property type="entry name" value="Phosphoenolpyruvate-binding domains"/>
    <property type="match status" value="1"/>
</dbReference>
<dbReference type="Pfam" id="PF00391">
    <property type="entry name" value="PEP-utilizers"/>
    <property type="match status" value="1"/>
</dbReference>
<keyword evidence="24" id="KW-0670">Pyruvate</keyword>
<protein>
    <recommendedName>
        <fullName evidence="7 17">Phosphoenolpyruvate-protein phosphotransferase</fullName>
        <ecNumber evidence="6 17">2.7.3.9</ecNumber>
    </recommendedName>
    <alternativeName>
        <fullName evidence="16 17">Phosphotransferase system, enzyme I</fullName>
    </alternativeName>
</protein>
<dbReference type="Proteomes" id="UP000184212">
    <property type="component" value="Unassembled WGS sequence"/>
</dbReference>
<evidence type="ECO:0000256" key="18">
    <source>
        <dbReference type="PIRSR" id="PIRSR000732-1"/>
    </source>
</evidence>
<dbReference type="InterPro" id="IPR015813">
    <property type="entry name" value="Pyrv/PenolPyrv_kinase-like_dom"/>
</dbReference>
<evidence type="ECO:0000259" key="23">
    <source>
        <dbReference type="Pfam" id="PF05524"/>
    </source>
</evidence>
<evidence type="ECO:0000256" key="6">
    <source>
        <dbReference type="ARBA" id="ARBA00012232"/>
    </source>
</evidence>
<evidence type="ECO:0000256" key="12">
    <source>
        <dbReference type="ARBA" id="ARBA00022683"/>
    </source>
</evidence>
<dbReference type="EC" id="2.7.3.9" evidence="6 17"/>
<dbReference type="InterPro" id="IPR008731">
    <property type="entry name" value="PTS_EIN"/>
</dbReference>
<dbReference type="Gene3D" id="3.50.30.10">
    <property type="entry name" value="Phosphohistidine domain"/>
    <property type="match status" value="1"/>
</dbReference>
<dbReference type="GO" id="GO:0016301">
    <property type="term" value="F:kinase activity"/>
    <property type="evidence" value="ECO:0007669"/>
    <property type="project" value="UniProtKB-KW"/>
</dbReference>
<evidence type="ECO:0000256" key="11">
    <source>
        <dbReference type="ARBA" id="ARBA00022679"/>
    </source>
</evidence>
<accession>A0A1M5WVM0</accession>
<evidence type="ECO:0000256" key="14">
    <source>
        <dbReference type="ARBA" id="ARBA00022777"/>
    </source>
</evidence>
<dbReference type="AlphaFoldDB" id="A0A1M5WVM0"/>
<dbReference type="SUPFAM" id="SSF52009">
    <property type="entry name" value="Phosphohistidine domain"/>
    <property type="match status" value="1"/>
</dbReference>
<proteinExistence type="inferred from homology"/>
<keyword evidence="14 17" id="KW-0418">Kinase</keyword>
<evidence type="ECO:0000259" key="22">
    <source>
        <dbReference type="Pfam" id="PF02896"/>
    </source>
</evidence>
<comment type="subcellular location">
    <subcellularLocation>
        <location evidence="4 17">Cytoplasm</location>
    </subcellularLocation>
</comment>
<evidence type="ECO:0000256" key="15">
    <source>
        <dbReference type="ARBA" id="ARBA00022842"/>
    </source>
</evidence>
<dbReference type="GO" id="GO:0008965">
    <property type="term" value="F:phosphoenolpyruvate-protein phosphotransferase activity"/>
    <property type="evidence" value="ECO:0007669"/>
    <property type="project" value="UniProtKB-EC"/>
</dbReference>
<feature type="domain" description="PEP-utilising enzyme C-terminal" evidence="22">
    <location>
        <begin position="252"/>
        <end position="537"/>
    </location>
</feature>
<feature type="active site" description="Proton donor" evidence="18">
    <location>
        <position position="500"/>
    </location>
</feature>
<evidence type="ECO:0000256" key="8">
    <source>
        <dbReference type="ARBA" id="ARBA00022448"/>
    </source>
</evidence>
<dbReference type="SUPFAM" id="SSF47831">
    <property type="entry name" value="Enzyme I of the PEP:sugar phosphotransferase system HPr-binding (sub)domain"/>
    <property type="match status" value="1"/>
</dbReference>
<dbReference type="SUPFAM" id="SSF51621">
    <property type="entry name" value="Phosphoenolpyruvate/pyruvate domain"/>
    <property type="match status" value="1"/>
</dbReference>
<evidence type="ECO:0000256" key="4">
    <source>
        <dbReference type="ARBA" id="ARBA00004496"/>
    </source>
</evidence>
<evidence type="ECO:0000256" key="13">
    <source>
        <dbReference type="ARBA" id="ARBA00022723"/>
    </source>
</evidence>
<comment type="similarity">
    <text evidence="5 17">Belongs to the PEP-utilizing enzyme family.</text>
</comment>
<sequence length="569" mass="61510">MKGIGASPGIAIGKAVVVEKKRPRLTGVTLQSEAEVKREVLRFEQAVTSAVAEVEAVMDTLVAHDGPTEVLEIQIELLQDEQIITDVVEKITSEHVTATDAVMEVIAAAVTTLHNLDDAYLRERAADVEEAGNRILMELDPTLKPSELIVSENTILIGEDITPMDILSVDIAKVIGLVTRTGGKTSHAAIVAKARGIPAVVGCGDALASVRGGDVVIVDGSEGMLVVNPTTEILNEYTAKKKAFTTQASALNALKDIVAVTTDGVRVKLMANISNAADLEASFAFGAEGSGLLRTELLFMGRNTLPTEEEQFEFYKNVALQAGGKPVVVRTLDIGGDKPLPYLHLPAEQNPFLGYRAIRICLDRKDIFITQLRAILRASVFGDLKIMFPMISNVSEIEQAKAILEDVKTALRSASTPYNAAIEVGIMIEIPSAAVMADLLAREVDFFSIGTNDLCQYTLAVDRMNEQVKHLYDPFNPGVLRLIQNVIEQGNKFHHHTGMCGEMAGDVTATLLLLGMGLREFSMSAASIPYVKDLILNTSITAAQEICRTVMAMRSTPEIIQYLQAVTKR</sequence>
<evidence type="ECO:0000256" key="17">
    <source>
        <dbReference type="PIRNR" id="PIRNR000732"/>
    </source>
</evidence>
<dbReference type="RefSeq" id="WP_073142087.1">
    <property type="nucleotide sequence ID" value="NZ_FQWQ01000005.1"/>
</dbReference>
<comment type="catalytic activity">
    <reaction evidence="1 17">
        <text>L-histidyl-[protein] + phosphoenolpyruvate = N(pros)-phospho-L-histidyl-[protein] + pyruvate</text>
        <dbReference type="Rhea" id="RHEA:23880"/>
        <dbReference type="Rhea" id="RHEA-COMP:9745"/>
        <dbReference type="Rhea" id="RHEA-COMP:9746"/>
        <dbReference type="ChEBI" id="CHEBI:15361"/>
        <dbReference type="ChEBI" id="CHEBI:29979"/>
        <dbReference type="ChEBI" id="CHEBI:58702"/>
        <dbReference type="ChEBI" id="CHEBI:64837"/>
        <dbReference type="EC" id="2.7.3.9"/>
    </reaction>
</comment>
<evidence type="ECO:0000256" key="20">
    <source>
        <dbReference type="PIRSR" id="PIRSR000732-3"/>
    </source>
</evidence>
<feature type="binding site" evidence="20">
    <location>
        <position position="429"/>
    </location>
    <ligand>
        <name>Mg(2+)</name>
        <dbReference type="ChEBI" id="CHEBI:18420"/>
    </ligand>
</feature>
<evidence type="ECO:0000256" key="3">
    <source>
        <dbReference type="ARBA" id="ARBA00002728"/>
    </source>
</evidence>
<dbReference type="GO" id="GO:0046872">
    <property type="term" value="F:metal ion binding"/>
    <property type="evidence" value="ECO:0007669"/>
    <property type="project" value="UniProtKB-KW"/>
</dbReference>
<keyword evidence="13 17" id="KW-0479">Metal-binding</keyword>
<feature type="binding site" evidence="19">
    <location>
        <begin position="452"/>
        <end position="453"/>
    </location>
    <ligand>
        <name>phosphoenolpyruvate</name>
        <dbReference type="ChEBI" id="CHEBI:58702"/>
    </ligand>
</feature>
<keyword evidence="8 17" id="KW-0813">Transport</keyword>
<dbReference type="Pfam" id="PF05524">
    <property type="entry name" value="PEP-utilisers_N"/>
    <property type="match status" value="1"/>
</dbReference>
<dbReference type="GO" id="GO:0005737">
    <property type="term" value="C:cytoplasm"/>
    <property type="evidence" value="ECO:0007669"/>
    <property type="project" value="UniProtKB-SubCell"/>
</dbReference>